<gene>
    <name evidence="2" type="ORF">DCS_01649</name>
</gene>
<keyword evidence="3" id="KW-1185">Reference proteome</keyword>
<dbReference type="InParanoid" id="A0A151GU25"/>
<dbReference type="Proteomes" id="UP000076580">
    <property type="component" value="Chromosome 01"/>
</dbReference>
<feature type="compositionally biased region" description="Polar residues" evidence="1">
    <location>
        <begin position="75"/>
        <end position="85"/>
    </location>
</feature>
<feature type="region of interest" description="Disordered" evidence="1">
    <location>
        <begin position="561"/>
        <end position="605"/>
    </location>
</feature>
<proteinExistence type="predicted"/>
<feature type="compositionally biased region" description="Polar residues" evidence="1">
    <location>
        <begin position="231"/>
        <end position="242"/>
    </location>
</feature>
<feature type="compositionally biased region" description="Basic and acidic residues" evidence="1">
    <location>
        <begin position="575"/>
        <end position="594"/>
    </location>
</feature>
<sequence>MVQASVSLKVGPVLTAAVDSSISVAGSGPVGRLGGLIPPGGNASLASKAKKPTVKFAASAPAQSESTPFSKVHQQRQAATPSTESTKPKSPDYVLCEGSCEMKPTQGTQTFEATFAMKIDSASNHALLIITTPGKEERVHNVMDLQAPTMHNGFCRIESYAGKSNASYTLKLKDSTWTGKFKFYLESLRTAAIRQQACTGDEAKPTAAQMRAASCLSKAADVALIGPATISPTTPGATNSDQPVEGKPSKFDNVDAADPLSTMEEAVEPALNSNLLARVQSSNFVVLDTANPFGKMEEAVEPASNKNRPAEAQASNLVDVDTAIPFGAMEEAVEPAPNGNNPAELQTPNLVDIDTGNSINTVEEAAEQLHALVHNVMAELKGRGLRLSEEAIDDVEETALDVWFNRNLFDSHADDIKSDMLGLLKGFSQLKRQADRMKKKIQTRRANIGLAESPSLQSLKDLKIGAGPRSRIQYTTAEIEELSDKAISRPVDLDWAEFLPMVGEKRSGRNAKSATAEVQLQPISNMGTLIDINFNPTMPATSSNGPEILFKDSISSKSAVNSQPTAVATTPLPSDTEKKMACSGPAKDETKDTMTTRQWGQQKRPPCERMAAYHHGGQGAALSSKSHPIAAANVQSNTASSKPRTSEPILTGLLSSLWAN</sequence>
<organism evidence="2 3">
    <name type="scientific">Drechmeria coniospora</name>
    <name type="common">Nematophagous fungus</name>
    <name type="synonym">Meria coniospora</name>
    <dbReference type="NCBI Taxonomy" id="98403"/>
    <lineage>
        <taxon>Eukaryota</taxon>
        <taxon>Fungi</taxon>
        <taxon>Dikarya</taxon>
        <taxon>Ascomycota</taxon>
        <taxon>Pezizomycotina</taxon>
        <taxon>Sordariomycetes</taxon>
        <taxon>Hypocreomycetidae</taxon>
        <taxon>Hypocreales</taxon>
        <taxon>Ophiocordycipitaceae</taxon>
        <taxon>Drechmeria</taxon>
    </lineage>
</organism>
<dbReference type="GeneID" id="63714292"/>
<protein>
    <submittedName>
        <fullName evidence="2">Uncharacterized protein</fullName>
    </submittedName>
</protein>
<feature type="region of interest" description="Disordered" evidence="1">
    <location>
        <begin position="56"/>
        <end position="91"/>
    </location>
</feature>
<evidence type="ECO:0000313" key="3">
    <source>
        <dbReference type="Proteomes" id="UP000076580"/>
    </source>
</evidence>
<dbReference type="EMBL" id="LAYC01000001">
    <property type="protein sequence ID" value="KYK60512.1"/>
    <property type="molecule type" value="Genomic_DNA"/>
</dbReference>
<evidence type="ECO:0000256" key="1">
    <source>
        <dbReference type="SAM" id="MobiDB-lite"/>
    </source>
</evidence>
<comment type="caution">
    <text evidence="2">The sequence shown here is derived from an EMBL/GenBank/DDBJ whole genome shotgun (WGS) entry which is preliminary data.</text>
</comment>
<feature type="region of interest" description="Disordered" evidence="1">
    <location>
        <begin position="231"/>
        <end position="250"/>
    </location>
</feature>
<evidence type="ECO:0000313" key="2">
    <source>
        <dbReference type="EMBL" id="KYK60512.1"/>
    </source>
</evidence>
<dbReference type="AlphaFoldDB" id="A0A151GU25"/>
<feature type="compositionally biased region" description="Polar residues" evidence="1">
    <location>
        <begin position="561"/>
        <end position="573"/>
    </location>
</feature>
<name>A0A151GU25_DRECN</name>
<dbReference type="RefSeq" id="XP_040659864.1">
    <property type="nucleotide sequence ID" value="XM_040798981.1"/>
</dbReference>
<reference evidence="2 3" key="1">
    <citation type="journal article" date="2016" name="Sci. Rep.">
        <title>Insights into Adaptations to a Near-Obligate Nematode Endoparasitic Lifestyle from the Finished Genome of Drechmeria coniospora.</title>
        <authorList>
            <person name="Zhang L."/>
            <person name="Zhou Z."/>
            <person name="Guo Q."/>
            <person name="Fokkens L."/>
            <person name="Miskei M."/>
            <person name="Pocsi I."/>
            <person name="Zhang W."/>
            <person name="Chen M."/>
            <person name="Wang L."/>
            <person name="Sun Y."/>
            <person name="Donzelli B.G."/>
            <person name="Gibson D.M."/>
            <person name="Nelson D.R."/>
            <person name="Luo J.G."/>
            <person name="Rep M."/>
            <person name="Liu H."/>
            <person name="Yang S."/>
            <person name="Wang J."/>
            <person name="Krasnoff S.B."/>
            <person name="Xu Y."/>
            <person name="Molnar I."/>
            <person name="Lin M."/>
        </authorList>
    </citation>
    <scope>NUCLEOTIDE SEQUENCE [LARGE SCALE GENOMIC DNA]</scope>
    <source>
        <strain evidence="2 3">ARSEF 6962</strain>
    </source>
</reference>
<accession>A0A151GU25</accession>